<dbReference type="EMBL" id="NWSH01000023">
    <property type="protein sequence ID" value="PCG80646.1"/>
    <property type="molecule type" value="Genomic_DNA"/>
</dbReference>
<dbReference type="InterPro" id="IPR024161">
    <property type="entry name" value="Znf_nanos-typ"/>
</dbReference>
<evidence type="ECO:0000256" key="9">
    <source>
        <dbReference type="SAM" id="MobiDB-lite"/>
    </source>
</evidence>
<keyword evidence="7 8" id="KW-0694">RNA-binding</keyword>
<evidence type="ECO:0000256" key="8">
    <source>
        <dbReference type="PROSITE-ProRule" id="PRU00855"/>
    </source>
</evidence>
<evidence type="ECO:0000256" key="6">
    <source>
        <dbReference type="ARBA" id="ARBA00022845"/>
    </source>
</evidence>
<keyword evidence="3" id="KW-0479">Metal-binding</keyword>
<dbReference type="PANTHER" id="PTHR12887">
    <property type="entry name" value="NANOS PROTEIN"/>
    <property type="match status" value="1"/>
</dbReference>
<comment type="subcellular location">
    <subcellularLocation>
        <location evidence="1">Cytoplasm</location>
    </subcellularLocation>
</comment>
<protein>
    <recommendedName>
        <fullName evidence="10">Nanos-type domain-containing protein</fullName>
    </recommendedName>
</protein>
<dbReference type="InterPro" id="IPR038129">
    <property type="entry name" value="Nanos_sf"/>
</dbReference>
<name>A0A2A4K9K4_HELVI</name>
<feature type="domain" description="Nanos-type" evidence="10">
    <location>
        <begin position="230"/>
        <end position="287"/>
    </location>
</feature>
<sequence length="317" mass="36086">MFPTKSTYDYMNEMNRLFPRNTENDIYQLPPTMQIPNLSSPFRQSTPVNHSSSSADSLSPDSFPDMSHRSDTDRPAFESPYIVRRQRPIVGRKIFDKPDCMPPTLKPTMKMYEHDIEFPNSIWQPDEPHLFPPTPPTIGVEQKNYTQNVFYELFSAEKREFEFKPPVSTLSPISSYGQASPRFSPTLPSTPTSVKFGPTHMPPTLPFKMPSQPNFGPTSSRHQEIKPSKMCTFCRKNGETPSVYMTHNVRENVGNKNIVSCPILRSHVCSTCGAFGDNAHTITYCPVLRSNNNGRPLQSTTITLKNTRIKSNGRRRY</sequence>
<keyword evidence="5" id="KW-0862">Zinc</keyword>
<gene>
    <name evidence="11" type="ORF">B5V51_4719</name>
</gene>
<evidence type="ECO:0000256" key="2">
    <source>
        <dbReference type="ARBA" id="ARBA00022490"/>
    </source>
</evidence>
<dbReference type="PROSITE" id="PS51522">
    <property type="entry name" value="ZF_NANOS"/>
    <property type="match status" value="1"/>
</dbReference>
<evidence type="ECO:0000256" key="1">
    <source>
        <dbReference type="ARBA" id="ARBA00004496"/>
    </source>
</evidence>
<feature type="compositionally biased region" description="Polar residues" evidence="9">
    <location>
        <begin position="34"/>
        <end position="50"/>
    </location>
</feature>
<dbReference type="GO" id="GO:0006417">
    <property type="term" value="P:regulation of translation"/>
    <property type="evidence" value="ECO:0007669"/>
    <property type="project" value="UniProtKB-UniRule"/>
</dbReference>
<dbReference type="AlphaFoldDB" id="A0A2A4K9K4"/>
<feature type="compositionally biased region" description="Low complexity" evidence="9">
    <location>
        <begin position="51"/>
        <end position="65"/>
    </location>
</feature>
<evidence type="ECO:0000256" key="4">
    <source>
        <dbReference type="ARBA" id="ARBA00022771"/>
    </source>
</evidence>
<accession>A0A2A4K9K4</accession>
<dbReference type="Gene3D" id="4.10.60.30">
    <property type="entry name" value="Nanos, RNA-binding domain"/>
    <property type="match status" value="1"/>
</dbReference>
<keyword evidence="6 8" id="KW-0810">Translation regulation</keyword>
<feature type="region of interest" description="Disordered" evidence="9">
    <location>
        <begin position="30"/>
        <end position="79"/>
    </location>
</feature>
<dbReference type="GO" id="GO:0003723">
    <property type="term" value="F:RNA binding"/>
    <property type="evidence" value="ECO:0007669"/>
    <property type="project" value="UniProtKB-UniRule"/>
</dbReference>
<reference evidence="11" key="1">
    <citation type="submission" date="2017-09" db="EMBL/GenBank/DDBJ databases">
        <title>Contemporary evolution of a Lepidopteran species, Heliothis virescens, in response to modern agricultural practices.</title>
        <authorList>
            <person name="Fritz M.L."/>
            <person name="Deyonke A.M."/>
            <person name="Papanicolaou A."/>
            <person name="Micinski S."/>
            <person name="Westbrook J."/>
            <person name="Gould F."/>
        </authorList>
    </citation>
    <scope>NUCLEOTIDE SEQUENCE [LARGE SCALE GENOMIC DNA]</scope>
    <source>
        <strain evidence="11">HvINT-</strain>
        <tissue evidence="11">Whole body</tissue>
    </source>
</reference>
<evidence type="ECO:0000256" key="7">
    <source>
        <dbReference type="ARBA" id="ARBA00022884"/>
    </source>
</evidence>
<dbReference type="GO" id="GO:0008270">
    <property type="term" value="F:zinc ion binding"/>
    <property type="evidence" value="ECO:0007669"/>
    <property type="project" value="UniProtKB-KW"/>
</dbReference>
<dbReference type="Pfam" id="PF05741">
    <property type="entry name" value="zf-nanos"/>
    <property type="match status" value="1"/>
</dbReference>
<evidence type="ECO:0000259" key="10">
    <source>
        <dbReference type="PROSITE" id="PS51522"/>
    </source>
</evidence>
<dbReference type="InterPro" id="IPR008705">
    <property type="entry name" value="Nanos/Xcar2"/>
</dbReference>
<dbReference type="STRING" id="7102.A0A2A4K9K4"/>
<keyword evidence="2" id="KW-0963">Cytoplasm</keyword>
<comment type="caution">
    <text evidence="11">The sequence shown here is derived from an EMBL/GenBank/DDBJ whole genome shotgun (WGS) entry which is preliminary data.</text>
</comment>
<dbReference type="GO" id="GO:0005737">
    <property type="term" value="C:cytoplasm"/>
    <property type="evidence" value="ECO:0007669"/>
    <property type="project" value="UniProtKB-SubCell"/>
</dbReference>
<comment type="similarity">
    <text evidence="8">Belongs to the nanos family.</text>
</comment>
<evidence type="ECO:0000313" key="11">
    <source>
        <dbReference type="EMBL" id="PCG80646.1"/>
    </source>
</evidence>
<organism evidence="11">
    <name type="scientific">Heliothis virescens</name>
    <name type="common">Tobacco budworm moth</name>
    <dbReference type="NCBI Taxonomy" id="7102"/>
    <lineage>
        <taxon>Eukaryota</taxon>
        <taxon>Metazoa</taxon>
        <taxon>Ecdysozoa</taxon>
        <taxon>Arthropoda</taxon>
        <taxon>Hexapoda</taxon>
        <taxon>Insecta</taxon>
        <taxon>Pterygota</taxon>
        <taxon>Neoptera</taxon>
        <taxon>Endopterygota</taxon>
        <taxon>Lepidoptera</taxon>
        <taxon>Glossata</taxon>
        <taxon>Ditrysia</taxon>
        <taxon>Noctuoidea</taxon>
        <taxon>Noctuidae</taxon>
        <taxon>Heliothinae</taxon>
        <taxon>Heliothis</taxon>
    </lineage>
</organism>
<evidence type="ECO:0000256" key="3">
    <source>
        <dbReference type="ARBA" id="ARBA00022723"/>
    </source>
</evidence>
<proteinExistence type="inferred from homology"/>
<feature type="compositionally biased region" description="Basic and acidic residues" evidence="9">
    <location>
        <begin position="66"/>
        <end position="76"/>
    </location>
</feature>
<keyword evidence="4 8" id="KW-0863">Zinc-finger</keyword>
<evidence type="ECO:0000256" key="5">
    <source>
        <dbReference type="ARBA" id="ARBA00022833"/>
    </source>
</evidence>